<dbReference type="AlphaFoldDB" id="A0AAF0DU55"/>
<feature type="transmembrane region" description="Helical" evidence="6">
    <location>
        <begin position="186"/>
        <end position="213"/>
    </location>
</feature>
<dbReference type="GO" id="GO:0016020">
    <property type="term" value="C:membrane"/>
    <property type="evidence" value="ECO:0007669"/>
    <property type="project" value="UniProtKB-SubCell"/>
</dbReference>
<keyword evidence="4 6" id="KW-0472">Membrane</keyword>
<evidence type="ECO:0000256" key="2">
    <source>
        <dbReference type="ARBA" id="ARBA00022692"/>
    </source>
</evidence>
<protein>
    <recommendedName>
        <fullName evidence="9">Transmembrane protein 115</fullName>
    </recommendedName>
</protein>
<gene>
    <name evidence="7" type="ORF">MBRA1_002115</name>
</gene>
<evidence type="ECO:0000256" key="3">
    <source>
        <dbReference type="ARBA" id="ARBA00022989"/>
    </source>
</evidence>
<evidence type="ECO:0000256" key="5">
    <source>
        <dbReference type="SAM" id="MobiDB-lite"/>
    </source>
</evidence>
<reference evidence="7" key="1">
    <citation type="submission" date="2023-03" db="EMBL/GenBank/DDBJ databases">
        <title>Mating type loci evolution in Malassezia.</title>
        <authorList>
            <person name="Coelho M.A."/>
        </authorList>
    </citation>
    <scope>NUCLEOTIDE SEQUENCE</scope>
    <source>
        <strain evidence="7">CBS 14135</strain>
    </source>
</reference>
<feature type="transmembrane region" description="Helical" evidence="6">
    <location>
        <begin position="21"/>
        <end position="41"/>
    </location>
</feature>
<feature type="transmembrane region" description="Helical" evidence="6">
    <location>
        <begin position="147"/>
        <end position="165"/>
    </location>
</feature>
<dbReference type="PANTHER" id="PTHR13377">
    <property type="entry name" value="PLACENTAL PROTEIN 6"/>
    <property type="match status" value="1"/>
</dbReference>
<evidence type="ECO:0000313" key="7">
    <source>
        <dbReference type="EMBL" id="WFC95467.1"/>
    </source>
</evidence>
<evidence type="ECO:0000256" key="6">
    <source>
        <dbReference type="SAM" id="Phobius"/>
    </source>
</evidence>
<sequence>MPMESSVRAVVDRVRALPLGTRTLVTLVLAFSGVLAVLRTFDVLGTSAGTPGSALRYPYLVAVPGAVPWYPWTLLTAAFCETSIAEFVVTMVAVPFAADYLEQQWGAVELLRFTGIVVVVSNAIAVVLSLLLFLVLRSDLPLFGTHFHGLEALQAGFLVALAQLIPHHEIQLLGSRFRMHVHDLPMLYVGLSNVMCLLGFTSPFLLIQFGWLVSWTYLRFYQPNEMGSRGDMSDAFAFVHWFPPFVHKPLGRVCEMVHSVVARVGLVPRAEAHYTDLELNVEDEVPGAVPSGRAEAERRRAMALEALDQRMADAKAPPPSAPSAPEAPSGGAAPSGSPEAPRKSSSSM</sequence>
<dbReference type="GO" id="GO:0006890">
    <property type="term" value="P:retrograde vesicle-mediated transport, Golgi to endoplasmic reticulum"/>
    <property type="evidence" value="ECO:0007669"/>
    <property type="project" value="InterPro"/>
</dbReference>
<feature type="compositionally biased region" description="Low complexity" evidence="5">
    <location>
        <begin position="323"/>
        <end position="339"/>
    </location>
</feature>
<dbReference type="Gene3D" id="1.20.1540.10">
    <property type="entry name" value="Rhomboid-like"/>
    <property type="match status" value="1"/>
</dbReference>
<dbReference type="Proteomes" id="UP001216638">
    <property type="component" value="Chromosome 2"/>
</dbReference>
<dbReference type="InterPro" id="IPR013861">
    <property type="entry name" value="TMEM115/Pdh1/Rbl19"/>
</dbReference>
<comment type="subcellular location">
    <subcellularLocation>
        <location evidence="1">Membrane</location>
        <topology evidence="1">Multi-pass membrane protein</topology>
    </subcellularLocation>
</comment>
<name>A0AAF0DU55_9BASI</name>
<dbReference type="InterPro" id="IPR035952">
    <property type="entry name" value="Rhomboid-like_sf"/>
</dbReference>
<evidence type="ECO:0008006" key="9">
    <source>
        <dbReference type="Google" id="ProtNLM"/>
    </source>
</evidence>
<dbReference type="PANTHER" id="PTHR13377:SF3">
    <property type="entry name" value="TRANSMEMBRANE PROTEIN 115"/>
    <property type="match status" value="1"/>
</dbReference>
<dbReference type="GO" id="GO:0005794">
    <property type="term" value="C:Golgi apparatus"/>
    <property type="evidence" value="ECO:0007669"/>
    <property type="project" value="TreeGrafter"/>
</dbReference>
<keyword evidence="2 6" id="KW-0812">Transmembrane</keyword>
<dbReference type="FunFam" id="1.20.1540.10:FF:000004">
    <property type="entry name" value="Transmembrane protein 115"/>
    <property type="match status" value="1"/>
</dbReference>
<organism evidence="7 8">
    <name type="scientific">Malassezia brasiliensis</name>
    <dbReference type="NCBI Taxonomy" id="1821822"/>
    <lineage>
        <taxon>Eukaryota</taxon>
        <taxon>Fungi</taxon>
        <taxon>Dikarya</taxon>
        <taxon>Basidiomycota</taxon>
        <taxon>Ustilaginomycotina</taxon>
        <taxon>Malasseziomycetes</taxon>
        <taxon>Malasseziales</taxon>
        <taxon>Malasseziaceae</taxon>
        <taxon>Malassezia</taxon>
    </lineage>
</organism>
<evidence type="ECO:0000313" key="8">
    <source>
        <dbReference type="Proteomes" id="UP001216638"/>
    </source>
</evidence>
<evidence type="ECO:0000256" key="1">
    <source>
        <dbReference type="ARBA" id="ARBA00004141"/>
    </source>
</evidence>
<keyword evidence="8" id="KW-1185">Reference proteome</keyword>
<dbReference type="SUPFAM" id="SSF144091">
    <property type="entry name" value="Rhomboid-like"/>
    <property type="match status" value="1"/>
</dbReference>
<accession>A0AAF0DU55</accession>
<evidence type="ECO:0000256" key="4">
    <source>
        <dbReference type="ARBA" id="ARBA00023136"/>
    </source>
</evidence>
<feature type="region of interest" description="Disordered" evidence="5">
    <location>
        <begin position="306"/>
        <end position="348"/>
    </location>
</feature>
<dbReference type="Pfam" id="PF08551">
    <property type="entry name" value="DUF1751"/>
    <property type="match status" value="1"/>
</dbReference>
<proteinExistence type="predicted"/>
<dbReference type="SMART" id="SM01160">
    <property type="entry name" value="DUF1751"/>
    <property type="match status" value="1"/>
</dbReference>
<keyword evidence="3 6" id="KW-1133">Transmembrane helix</keyword>
<feature type="transmembrane region" description="Helical" evidence="6">
    <location>
        <begin position="110"/>
        <end position="135"/>
    </location>
</feature>
<dbReference type="EMBL" id="CP119952">
    <property type="protein sequence ID" value="WFC95467.1"/>
    <property type="molecule type" value="Genomic_DNA"/>
</dbReference>